<dbReference type="InterPro" id="IPR057735">
    <property type="entry name" value="UBE2O-like_tSH3-B"/>
</dbReference>
<dbReference type="PROSITE" id="PS50127">
    <property type="entry name" value="UBC_2"/>
    <property type="match status" value="1"/>
</dbReference>
<dbReference type="Pfam" id="PF23044">
    <property type="entry name" value="SH3-C_UBE2O"/>
    <property type="match status" value="1"/>
</dbReference>
<keyword evidence="2" id="KW-0833">Ubl conjugation pathway</keyword>
<gene>
    <name evidence="5" type="ORF">ACJMK2_035282</name>
</gene>
<evidence type="ECO:0000259" key="4">
    <source>
        <dbReference type="PROSITE" id="PS50127"/>
    </source>
</evidence>
<dbReference type="PANTHER" id="PTHR46116:SF15">
    <property type="entry name" value="(E3-INDEPENDENT) E2 UBIQUITIN-CONJUGATING ENZYME"/>
    <property type="match status" value="1"/>
</dbReference>
<feature type="compositionally biased region" description="Basic residues" evidence="3">
    <location>
        <begin position="410"/>
        <end position="436"/>
    </location>
</feature>
<dbReference type="Pfam" id="PF23043">
    <property type="entry name" value="SH3-B_UBE2O"/>
    <property type="match status" value="1"/>
</dbReference>
<keyword evidence="1" id="KW-0808">Transferase</keyword>
<evidence type="ECO:0000313" key="6">
    <source>
        <dbReference type="Proteomes" id="UP001634394"/>
    </source>
</evidence>
<evidence type="ECO:0000256" key="3">
    <source>
        <dbReference type="SAM" id="MobiDB-lite"/>
    </source>
</evidence>
<evidence type="ECO:0000313" key="5">
    <source>
        <dbReference type="EMBL" id="KAL3877586.1"/>
    </source>
</evidence>
<feature type="region of interest" description="Disordered" evidence="3">
    <location>
        <begin position="324"/>
        <end position="439"/>
    </location>
</feature>
<comment type="caution">
    <text evidence="5">The sequence shown here is derived from an EMBL/GenBank/DDBJ whole genome shotgun (WGS) entry which is preliminary data.</text>
</comment>
<dbReference type="InterPro" id="IPR000608">
    <property type="entry name" value="UBC"/>
</dbReference>
<feature type="region of interest" description="Disordered" evidence="3">
    <location>
        <begin position="618"/>
        <end position="666"/>
    </location>
</feature>
<dbReference type="SUPFAM" id="SSF54495">
    <property type="entry name" value="UBC-like"/>
    <property type="match status" value="1"/>
</dbReference>
<dbReference type="SMART" id="SM00212">
    <property type="entry name" value="UBCc"/>
    <property type="match status" value="1"/>
</dbReference>
<feature type="compositionally biased region" description="Acidic residues" evidence="3">
    <location>
        <begin position="357"/>
        <end position="395"/>
    </location>
</feature>
<reference evidence="5 6" key="1">
    <citation type="submission" date="2024-11" db="EMBL/GenBank/DDBJ databases">
        <title>Chromosome-level genome assembly of the freshwater bivalve Anodonta woodiana.</title>
        <authorList>
            <person name="Chen X."/>
        </authorList>
    </citation>
    <scope>NUCLEOTIDE SEQUENCE [LARGE SCALE GENOMIC DNA]</scope>
    <source>
        <strain evidence="5">MN2024</strain>
        <tissue evidence="5">Gills</tissue>
    </source>
</reference>
<evidence type="ECO:0000256" key="2">
    <source>
        <dbReference type="ARBA" id="ARBA00022786"/>
    </source>
</evidence>
<dbReference type="InterPro" id="IPR057733">
    <property type="entry name" value="UBE2O-like_SH3-B"/>
</dbReference>
<dbReference type="CDD" id="cd23837">
    <property type="entry name" value="UBCc_UBE2O"/>
    <property type="match status" value="1"/>
</dbReference>
<accession>A0ABD3WW68</accession>
<dbReference type="PANTHER" id="PTHR46116">
    <property type="entry name" value="(E3-INDEPENDENT) E2 UBIQUITIN-CONJUGATING ENZYME"/>
    <property type="match status" value="1"/>
</dbReference>
<dbReference type="Pfam" id="PF23046">
    <property type="entry name" value="tSH3-B_UBE2O"/>
    <property type="match status" value="1"/>
</dbReference>
<dbReference type="InterPro" id="IPR057734">
    <property type="entry name" value="UBE2O-like_SH3-C"/>
</dbReference>
<proteinExistence type="predicted"/>
<dbReference type="Proteomes" id="UP001634394">
    <property type="component" value="Unassembled WGS sequence"/>
</dbReference>
<name>A0ABD3WW68_SINWO</name>
<dbReference type="InterPro" id="IPR016135">
    <property type="entry name" value="UBQ-conjugating_enzyme/RWD"/>
</dbReference>
<protein>
    <recommendedName>
        <fullName evidence="4">UBC core domain-containing protein</fullName>
    </recommendedName>
</protein>
<sequence length="1548" mass="172965">MASCSIFEEDEVCIQTSSGIYKYGLVLVCSEDVSSDEEEEDDLPSSICKGLVKVAWHPDGEETVIEEKKLILADRSLMPGDVVRRLVEGQDSQRGYVKDMQVKCHLKVLGTDKWLYNIDSKDLKALGDWDPDREVTLDHWVGRIMELNDSITLRFADGARCIIQDSDIVTLDDANDKRCEHTEFSSFNYYAGQELIGSSPADYYNAEWLDITPLHNPETLKIKTFYDGNPVTIEKIETKSVEVHWLCRGFTASGEGSDKLEAPPRLIKGDDLKRMKMLDCFEHCSVQIGDKVFYTVKETDELCKVEPRKSLPPDVLQTAACAPLEAKTKSSSKSNSKTKLKVDESSETQSNVKNDSCEDVSEGVSEDVSEGVSEDVSQPDEADQYEDIDELDSDDNVSHSGTKSPFIQRKTSRRKRGHFSTKNMKKVKGKKAKKKSKPVDKVIKPGDKVAVEICYTFTTATVVWQDGTEEDGVPSTDLFPIHHLDELEFFPGDFVVDAKVSESNPNRYGAIMSCDHAGRVCTVKWMTPFTPGNCNRPEESEPVEISVYDIKDHPDFTFRPANTVIRIAGFEESADPQEAVGQIQSLGKDGTMQVWWPNGKTSTCYPQDLYIISDEISDIDSSEDSMDEEEEEEEEEEGEGTECSWETEDEEEVDEEEGESNKEEHCDDPRCLHHNFKTREGQDLFALAEKKKRELDELLARAQTALSSLLQVFTSAPNHLIHNCEEVFMEIVAISNSCSEIEDILNSSFLDDLSISSFVIEMKEALRREKCRKLTKHVHQLYESRNNMITEPSERDENQTAKCILSEEIMITQRVYIDSDLDQSIAEYLAEQEFNYDYNSPSQDESDNYISAKHFELGNPCKSMSEISSKSNKFDFKDENRMLQLTSVLDFENFALQEDHLVTVQGENQCIKPNADVECGACLYVKDDKQAAEDNKREIEDADGMKGSQQKWSLVTGKDNVSSSREYSVASENGARKRNSDNSNIFIDNSADAKKSDENLHNLLVEGLVKLAQLSKQNSVDSNEAAQSNAMADRPFSSVQLCAKICRELFVAMVKIRVELDKKWKTNQAMLGAEVDSAGMNASQTSESIGNGVLQDSAAKDNSEEKDPACDCVSNNLVPANNGTIESSIYQAADISPINKAVSTSSNLSEDEVSEDLQGERTEKPAYLSHEEDSDLEKHSAQERYTCTSDTEMTSPTATRGFQYLENVHFGHKFIKYEMDPVNTKLFNVAVRKEDLYSALIIGPARTPYEDGLFCFDIKLPINYPNSPPLFHYLSYCSERLNPNLYDDGKVCVSLLGTWTGRGNEMWMSKSNLLQVLVSIQGLILVSEPYYNEAGYERQRGTQHGQENSRMYNEMAILKLTQSMTKMARLPPVAFVEEVKSHLRSKGQSIIKKFQAYIQLSEKQMLQTTISSASTSSEAVKFTQQPIIAKDSPGFSDVGVAASCDSSSSSLNPSSTPAEISTAQAKLMTDSKELTSDLHPACENTATAPTGTDSQQECKGDAAMGMPDIGFPLLPASKGFCISMKHHLKLFEDTLEKTIFNSSAEAVI</sequence>
<dbReference type="GO" id="GO:0016740">
    <property type="term" value="F:transferase activity"/>
    <property type="evidence" value="ECO:0007669"/>
    <property type="project" value="UniProtKB-KW"/>
</dbReference>
<dbReference type="EMBL" id="JBJQND010000005">
    <property type="protein sequence ID" value="KAL3877586.1"/>
    <property type="molecule type" value="Genomic_DNA"/>
</dbReference>
<feature type="region of interest" description="Disordered" evidence="3">
    <location>
        <begin position="1141"/>
        <end position="1180"/>
    </location>
</feature>
<feature type="domain" description="UBC core" evidence="4">
    <location>
        <begin position="1203"/>
        <end position="1365"/>
    </location>
</feature>
<dbReference type="Pfam" id="PF00179">
    <property type="entry name" value="UQ_con"/>
    <property type="match status" value="1"/>
</dbReference>
<dbReference type="Gene3D" id="3.10.110.10">
    <property type="entry name" value="Ubiquitin Conjugating Enzyme"/>
    <property type="match status" value="1"/>
</dbReference>
<organism evidence="5 6">
    <name type="scientific">Sinanodonta woodiana</name>
    <name type="common">Chinese pond mussel</name>
    <name type="synonym">Anodonta woodiana</name>
    <dbReference type="NCBI Taxonomy" id="1069815"/>
    <lineage>
        <taxon>Eukaryota</taxon>
        <taxon>Metazoa</taxon>
        <taxon>Spiralia</taxon>
        <taxon>Lophotrochozoa</taxon>
        <taxon>Mollusca</taxon>
        <taxon>Bivalvia</taxon>
        <taxon>Autobranchia</taxon>
        <taxon>Heteroconchia</taxon>
        <taxon>Palaeoheterodonta</taxon>
        <taxon>Unionida</taxon>
        <taxon>Unionoidea</taxon>
        <taxon>Unionidae</taxon>
        <taxon>Unioninae</taxon>
        <taxon>Sinanodonta</taxon>
    </lineage>
</organism>
<feature type="compositionally biased region" description="Acidic residues" evidence="3">
    <location>
        <begin position="618"/>
        <end position="658"/>
    </location>
</feature>
<keyword evidence="6" id="KW-1185">Reference proteome</keyword>
<evidence type="ECO:0000256" key="1">
    <source>
        <dbReference type="ARBA" id="ARBA00022679"/>
    </source>
</evidence>